<sequence length="66" mass="7116">MSERGVVIAGFVVLLVITLGALAVTHRRHCGSATLGQTVAYLTRTRTAAVVAILAWGWIGWHFLAR</sequence>
<dbReference type="Proteomes" id="UP001139157">
    <property type="component" value="Unassembled WGS sequence"/>
</dbReference>
<dbReference type="AlphaFoldDB" id="A0A9X2IVD3"/>
<reference evidence="2" key="1">
    <citation type="submission" date="2022-06" db="EMBL/GenBank/DDBJ databases">
        <title>Novel species in genus nocardia.</title>
        <authorList>
            <person name="Li F."/>
        </authorList>
    </citation>
    <scope>NUCLEOTIDE SEQUENCE</scope>
    <source>
        <strain evidence="2">CDC141</strain>
    </source>
</reference>
<keyword evidence="3" id="KW-1185">Reference proteome</keyword>
<dbReference type="Pfam" id="PF19684">
    <property type="entry name" value="DUF6186"/>
    <property type="match status" value="1"/>
</dbReference>
<gene>
    <name evidence="2" type="ORF">NDR86_02435</name>
</gene>
<accession>A0A9X2IVD3</accession>
<name>A0A9X2IVD3_9NOCA</name>
<keyword evidence="1" id="KW-0472">Membrane</keyword>
<feature type="transmembrane region" description="Helical" evidence="1">
    <location>
        <begin position="6"/>
        <end position="24"/>
    </location>
</feature>
<proteinExistence type="predicted"/>
<dbReference type="RefSeq" id="WP_251909190.1">
    <property type="nucleotide sequence ID" value="NZ_JAMRXG010000001.1"/>
</dbReference>
<feature type="transmembrane region" description="Helical" evidence="1">
    <location>
        <begin position="45"/>
        <end position="64"/>
    </location>
</feature>
<protein>
    <submittedName>
        <fullName evidence="2">DUF6186 family protein</fullName>
    </submittedName>
</protein>
<keyword evidence="1" id="KW-0812">Transmembrane</keyword>
<comment type="caution">
    <text evidence="2">The sequence shown here is derived from an EMBL/GenBank/DDBJ whole genome shotgun (WGS) entry which is preliminary data.</text>
</comment>
<evidence type="ECO:0000256" key="1">
    <source>
        <dbReference type="SAM" id="Phobius"/>
    </source>
</evidence>
<evidence type="ECO:0000313" key="3">
    <source>
        <dbReference type="Proteomes" id="UP001139157"/>
    </source>
</evidence>
<dbReference type="EMBL" id="JAMRXG010000001">
    <property type="protein sequence ID" value="MCM6772329.1"/>
    <property type="molecule type" value="Genomic_DNA"/>
</dbReference>
<keyword evidence="1" id="KW-1133">Transmembrane helix</keyword>
<dbReference type="InterPro" id="IPR046177">
    <property type="entry name" value="DUF6186"/>
</dbReference>
<organism evidence="2 3">
    <name type="scientific">Nocardia pulmonis</name>
    <dbReference type="NCBI Taxonomy" id="2951408"/>
    <lineage>
        <taxon>Bacteria</taxon>
        <taxon>Bacillati</taxon>
        <taxon>Actinomycetota</taxon>
        <taxon>Actinomycetes</taxon>
        <taxon>Mycobacteriales</taxon>
        <taxon>Nocardiaceae</taxon>
        <taxon>Nocardia</taxon>
    </lineage>
</organism>
<evidence type="ECO:0000313" key="2">
    <source>
        <dbReference type="EMBL" id="MCM6772329.1"/>
    </source>
</evidence>